<dbReference type="InterPro" id="IPR052709">
    <property type="entry name" value="Transposase-MT_Hybrid"/>
</dbReference>
<dbReference type="Proteomes" id="UP000667349">
    <property type="component" value="Unassembled WGS sequence"/>
</dbReference>
<dbReference type="Gene3D" id="3.30.420.10">
    <property type="entry name" value="Ribonuclease H-like superfamily/Ribonuclease H"/>
    <property type="match status" value="1"/>
</dbReference>
<evidence type="ECO:0000313" key="2">
    <source>
        <dbReference type="Proteomes" id="UP000667349"/>
    </source>
</evidence>
<keyword evidence="2" id="KW-1185">Reference proteome</keyword>
<reference evidence="1" key="1">
    <citation type="submission" date="2020-02" db="EMBL/GenBank/DDBJ databases">
        <title>Relaxed selection underlies rapid genomic changes in the transitions from sociality to social parasitism in ants.</title>
        <authorList>
            <person name="Bi X."/>
        </authorList>
    </citation>
    <scope>NUCLEOTIDE SEQUENCE</scope>
    <source>
        <strain evidence="1">BGI-DK2013a</strain>
        <tissue evidence="1">Whole body</tissue>
    </source>
</reference>
<accession>A0A836F2F0</accession>
<dbReference type="EMBL" id="JAANHZ010000059">
    <property type="protein sequence ID" value="KAG5316448.1"/>
    <property type="molecule type" value="Genomic_DNA"/>
</dbReference>
<name>A0A836F2F0_9HYME</name>
<comment type="caution">
    <text evidence="1">The sequence shown here is derived from an EMBL/GenBank/DDBJ whole genome shotgun (WGS) entry which is preliminary data.</text>
</comment>
<dbReference type="PANTHER" id="PTHR46060:SF1">
    <property type="entry name" value="MARINER MOS1 TRANSPOSASE-LIKE PROTEIN"/>
    <property type="match status" value="1"/>
</dbReference>
<dbReference type="AlphaFoldDB" id="A0A836F2F0"/>
<sequence length="437" mass="50374">MRNSRLRFTSLRLQQISRGRSRLTISVRGGAIKLQLGYIALGIGDFIYADGVGAYSSSIPLLRTKRSVNVALELARNRFHNNFPSPNFTGKQILDILQKMEKILSDTNTYEIVNKDPIKKLTQDLRTLLVRWKRDRFIDEQTYRRLLTIDGLYNSPLYYLSLFLHNIINGSIPKASNYIKDSFHLAKKLNGTGIDFQYVLASLDIVYLFTNIPVVHDIILALQSDTINDALNIYNFLYMKLQFTLEVGTSGRLSFLDTKIILLSHSWFQQKNLIDAIHIFLNNCYPGQTKRKLSTRLHEHISDIKKNTGSSTVITDYRINFHNLNSRLSFFSINNKFNSLIKIHKNPLSNSQKKNIIYKISCKDCDATYVVEQTYHLFTKLKESLVGKRFQSDEEVQTAVTNWTKELAGSFYAEGISKLVFRYTKCIEIDGNYVEKD</sequence>
<dbReference type="GO" id="GO:0032259">
    <property type="term" value="P:methylation"/>
    <property type="evidence" value="ECO:0007669"/>
    <property type="project" value="UniProtKB-KW"/>
</dbReference>
<feature type="non-terminal residue" evidence="1">
    <location>
        <position position="437"/>
    </location>
</feature>
<organism evidence="1 2">
    <name type="scientific">Acromyrmex insinuator</name>
    <dbReference type="NCBI Taxonomy" id="230686"/>
    <lineage>
        <taxon>Eukaryota</taxon>
        <taxon>Metazoa</taxon>
        <taxon>Ecdysozoa</taxon>
        <taxon>Arthropoda</taxon>
        <taxon>Hexapoda</taxon>
        <taxon>Insecta</taxon>
        <taxon>Pterygota</taxon>
        <taxon>Neoptera</taxon>
        <taxon>Endopterygota</taxon>
        <taxon>Hymenoptera</taxon>
        <taxon>Apocrita</taxon>
        <taxon>Aculeata</taxon>
        <taxon>Formicoidea</taxon>
        <taxon>Formicidae</taxon>
        <taxon>Myrmicinae</taxon>
        <taxon>Acromyrmex</taxon>
    </lineage>
</organism>
<dbReference type="GO" id="GO:0003676">
    <property type="term" value="F:nucleic acid binding"/>
    <property type="evidence" value="ECO:0007669"/>
    <property type="project" value="InterPro"/>
</dbReference>
<dbReference type="PANTHER" id="PTHR46060">
    <property type="entry name" value="MARINER MOS1 TRANSPOSASE-LIKE PROTEIN"/>
    <property type="match status" value="1"/>
</dbReference>
<proteinExistence type="predicted"/>
<evidence type="ECO:0000313" key="1">
    <source>
        <dbReference type="EMBL" id="KAG5316448.1"/>
    </source>
</evidence>
<feature type="non-terminal residue" evidence="1">
    <location>
        <position position="1"/>
    </location>
</feature>
<protein>
    <submittedName>
        <fullName evidence="1">SETMR methyltransferase</fullName>
    </submittedName>
</protein>
<dbReference type="GO" id="GO:0008168">
    <property type="term" value="F:methyltransferase activity"/>
    <property type="evidence" value="ECO:0007669"/>
    <property type="project" value="UniProtKB-KW"/>
</dbReference>
<keyword evidence="1" id="KW-0489">Methyltransferase</keyword>
<dbReference type="InterPro" id="IPR036397">
    <property type="entry name" value="RNaseH_sf"/>
</dbReference>
<gene>
    <name evidence="1" type="primary">Setmar_21</name>
    <name evidence="1" type="ORF">G6Z75_0000767</name>
</gene>
<keyword evidence="1" id="KW-0808">Transferase</keyword>